<gene>
    <name evidence="1" type="ORF">CPELLU_LOCUS18115</name>
</gene>
<feature type="non-terminal residue" evidence="1">
    <location>
        <position position="73"/>
    </location>
</feature>
<sequence length="73" mass="8603">AYLNESSAISALLDPCNKLSIYNFTEHEQIINKLHEVYQIYKAPKENKPLPLITYEIEKYFSEPKTETNLLLW</sequence>
<reference evidence="1" key="1">
    <citation type="submission" date="2021-06" db="EMBL/GenBank/DDBJ databases">
        <authorList>
            <person name="Kallberg Y."/>
            <person name="Tangrot J."/>
            <person name="Rosling A."/>
        </authorList>
    </citation>
    <scope>NUCLEOTIDE SEQUENCE</scope>
    <source>
        <strain evidence="1">FL966</strain>
    </source>
</reference>
<evidence type="ECO:0000313" key="2">
    <source>
        <dbReference type="Proteomes" id="UP000789759"/>
    </source>
</evidence>
<evidence type="ECO:0000313" key="1">
    <source>
        <dbReference type="EMBL" id="CAG8805541.1"/>
    </source>
</evidence>
<comment type="caution">
    <text evidence="1">The sequence shown here is derived from an EMBL/GenBank/DDBJ whole genome shotgun (WGS) entry which is preliminary data.</text>
</comment>
<dbReference type="EMBL" id="CAJVQA010034271">
    <property type="protein sequence ID" value="CAG8805541.1"/>
    <property type="molecule type" value="Genomic_DNA"/>
</dbReference>
<organism evidence="1 2">
    <name type="scientific">Cetraspora pellucida</name>
    <dbReference type="NCBI Taxonomy" id="1433469"/>
    <lineage>
        <taxon>Eukaryota</taxon>
        <taxon>Fungi</taxon>
        <taxon>Fungi incertae sedis</taxon>
        <taxon>Mucoromycota</taxon>
        <taxon>Glomeromycotina</taxon>
        <taxon>Glomeromycetes</taxon>
        <taxon>Diversisporales</taxon>
        <taxon>Gigasporaceae</taxon>
        <taxon>Cetraspora</taxon>
    </lineage>
</organism>
<dbReference type="AlphaFoldDB" id="A0A9N9K176"/>
<protein>
    <submittedName>
        <fullName evidence="1">20462_t:CDS:1</fullName>
    </submittedName>
</protein>
<name>A0A9N9K176_9GLOM</name>
<dbReference type="Proteomes" id="UP000789759">
    <property type="component" value="Unassembled WGS sequence"/>
</dbReference>
<accession>A0A9N9K176</accession>
<proteinExistence type="predicted"/>
<keyword evidence="2" id="KW-1185">Reference proteome</keyword>